<dbReference type="AlphaFoldDB" id="A0A9D2SMU3"/>
<dbReference type="Gene3D" id="3.40.50.300">
    <property type="entry name" value="P-loop containing nucleotide triphosphate hydrolases"/>
    <property type="match status" value="1"/>
</dbReference>
<dbReference type="EMBL" id="DWWU01000019">
    <property type="protein sequence ID" value="HJC15059.1"/>
    <property type="molecule type" value="Genomic_DNA"/>
</dbReference>
<accession>A0A9D2SMU3</accession>
<dbReference type="PANTHER" id="PTHR42781:SF4">
    <property type="entry name" value="SPERMIDINE_PUTRESCINE IMPORT ATP-BINDING PROTEIN POTA"/>
    <property type="match status" value="1"/>
</dbReference>
<comment type="caution">
    <text evidence="5">The sequence shown here is derived from an EMBL/GenBank/DDBJ whole genome shotgun (WGS) entry which is preliminary data.</text>
</comment>
<evidence type="ECO:0000256" key="2">
    <source>
        <dbReference type="ARBA" id="ARBA00022741"/>
    </source>
</evidence>
<name>A0A9D2SMU3_9FIRM</name>
<evidence type="ECO:0000256" key="1">
    <source>
        <dbReference type="ARBA" id="ARBA00022448"/>
    </source>
</evidence>
<feature type="domain" description="ABC transporter" evidence="4">
    <location>
        <begin position="7"/>
        <end position="210"/>
    </location>
</feature>
<dbReference type="InterPro" id="IPR050093">
    <property type="entry name" value="ABC_SmlMolc_Importer"/>
</dbReference>
<dbReference type="Pfam" id="PF00005">
    <property type="entry name" value="ABC_tran"/>
    <property type="match status" value="1"/>
</dbReference>
<dbReference type="GO" id="GO:0016887">
    <property type="term" value="F:ATP hydrolysis activity"/>
    <property type="evidence" value="ECO:0007669"/>
    <property type="project" value="InterPro"/>
</dbReference>
<dbReference type="Proteomes" id="UP000823849">
    <property type="component" value="Unassembled WGS sequence"/>
</dbReference>
<dbReference type="PROSITE" id="PS00211">
    <property type="entry name" value="ABC_TRANSPORTER_1"/>
    <property type="match status" value="1"/>
</dbReference>
<dbReference type="InterPro" id="IPR003439">
    <property type="entry name" value="ABC_transporter-like_ATP-bd"/>
</dbReference>
<reference evidence="5" key="1">
    <citation type="journal article" date="2021" name="PeerJ">
        <title>Extensive microbial diversity within the chicken gut microbiome revealed by metagenomics and culture.</title>
        <authorList>
            <person name="Gilroy R."/>
            <person name="Ravi A."/>
            <person name="Getino M."/>
            <person name="Pursley I."/>
            <person name="Horton D.L."/>
            <person name="Alikhan N.F."/>
            <person name="Baker D."/>
            <person name="Gharbi K."/>
            <person name="Hall N."/>
            <person name="Watson M."/>
            <person name="Adriaenssens E.M."/>
            <person name="Foster-Nyarko E."/>
            <person name="Jarju S."/>
            <person name="Secka A."/>
            <person name="Antonio M."/>
            <person name="Oren A."/>
            <person name="Chaudhuri R.R."/>
            <person name="La Ragione R."/>
            <person name="Hildebrand F."/>
            <person name="Pallen M.J."/>
        </authorList>
    </citation>
    <scope>NUCLEOTIDE SEQUENCE</scope>
    <source>
        <strain evidence="5">CHK185-5351</strain>
    </source>
</reference>
<evidence type="ECO:0000259" key="4">
    <source>
        <dbReference type="PROSITE" id="PS50893"/>
    </source>
</evidence>
<proteinExistence type="predicted"/>
<reference evidence="5" key="2">
    <citation type="submission" date="2021-04" db="EMBL/GenBank/DDBJ databases">
        <authorList>
            <person name="Gilroy R."/>
        </authorList>
    </citation>
    <scope>NUCLEOTIDE SEQUENCE</scope>
    <source>
        <strain evidence="5">CHK185-5351</strain>
    </source>
</reference>
<dbReference type="PANTHER" id="PTHR42781">
    <property type="entry name" value="SPERMIDINE/PUTRESCINE IMPORT ATP-BINDING PROTEIN POTA"/>
    <property type="match status" value="1"/>
</dbReference>
<dbReference type="InterPro" id="IPR017871">
    <property type="entry name" value="ABC_transporter-like_CS"/>
</dbReference>
<keyword evidence="3 5" id="KW-0067">ATP-binding</keyword>
<gene>
    <name evidence="5" type="ORF">H9705_04425</name>
</gene>
<evidence type="ECO:0000256" key="3">
    <source>
        <dbReference type="ARBA" id="ARBA00022840"/>
    </source>
</evidence>
<dbReference type="InterPro" id="IPR027417">
    <property type="entry name" value="P-loop_NTPase"/>
</dbReference>
<keyword evidence="1" id="KW-0813">Transport</keyword>
<organism evidence="5 6">
    <name type="scientific">Candidatus Fusicatenibacter intestinigallinarum</name>
    <dbReference type="NCBI Taxonomy" id="2838598"/>
    <lineage>
        <taxon>Bacteria</taxon>
        <taxon>Bacillati</taxon>
        <taxon>Bacillota</taxon>
        <taxon>Clostridia</taxon>
        <taxon>Lachnospirales</taxon>
        <taxon>Lachnospiraceae</taxon>
        <taxon>Fusicatenibacter</taxon>
    </lineage>
</organism>
<dbReference type="InterPro" id="IPR003593">
    <property type="entry name" value="AAA+_ATPase"/>
</dbReference>
<evidence type="ECO:0000313" key="6">
    <source>
        <dbReference type="Proteomes" id="UP000823849"/>
    </source>
</evidence>
<evidence type="ECO:0000313" key="5">
    <source>
        <dbReference type="EMBL" id="HJC15059.1"/>
    </source>
</evidence>
<dbReference type="SUPFAM" id="SSF52540">
    <property type="entry name" value="P-loop containing nucleoside triphosphate hydrolases"/>
    <property type="match status" value="1"/>
</dbReference>
<protein>
    <submittedName>
        <fullName evidence="5">ATP-binding cassette domain-containing protein</fullName>
    </submittedName>
</protein>
<keyword evidence="2" id="KW-0547">Nucleotide-binding</keyword>
<sequence>MENGREIQIRHLSKAYGSHVVFRDFSLSIPMRTTTCLMAPSGAGKTTLLRILMGLETADGGTVTGMEHKKLSAVFQEPRLCENLSAFANIRMVRKTKLWEKDREGREEISRGMEALGLGGCERQPVREMSGGMRQRVALLRALYARWEILFLDEPFQGLDPESRDRTMEYTREHCRGKTVILVTHSREEAERMGKVLRIRPLQPQNTGNP</sequence>
<dbReference type="GO" id="GO:0005524">
    <property type="term" value="F:ATP binding"/>
    <property type="evidence" value="ECO:0007669"/>
    <property type="project" value="UniProtKB-KW"/>
</dbReference>
<dbReference type="PROSITE" id="PS50893">
    <property type="entry name" value="ABC_TRANSPORTER_2"/>
    <property type="match status" value="1"/>
</dbReference>
<dbReference type="SMART" id="SM00382">
    <property type="entry name" value="AAA"/>
    <property type="match status" value="1"/>
</dbReference>